<dbReference type="Pfam" id="PF05721">
    <property type="entry name" value="PhyH"/>
    <property type="match status" value="1"/>
</dbReference>
<dbReference type="SUPFAM" id="SSF51197">
    <property type="entry name" value="Clavaminate synthase-like"/>
    <property type="match status" value="1"/>
</dbReference>
<dbReference type="Gene3D" id="2.60.120.620">
    <property type="entry name" value="q2cbj1_9rhob like domain"/>
    <property type="match status" value="1"/>
</dbReference>
<gene>
    <name evidence="2" type="ORF">SAMN02745194_00363</name>
</gene>
<evidence type="ECO:0000256" key="1">
    <source>
        <dbReference type="ARBA" id="ARBA00001954"/>
    </source>
</evidence>
<comment type="cofactor">
    <cofactor evidence="1">
        <name>Fe(2+)</name>
        <dbReference type="ChEBI" id="CHEBI:29033"/>
    </cofactor>
</comment>
<dbReference type="STRING" id="198092.SAMN02745194_00363"/>
<dbReference type="PANTHER" id="PTHR20883">
    <property type="entry name" value="PHYTANOYL-COA DIOXYGENASE DOMAIN CONTAINING 1"/>
    <property type="match status" value="1"/>
</dbReference>
<name>A0A1M6B4S0_9PROT</name>
<accession>A0A1M6B4S0</accession>
<evidence type="ECO:0000313" key="2">
    <source>
        <dbReference type="EMBL" id="SHI43762.1"/>
    </source>
</evidence>
<proteinExistence type="predicted"/>
<keyword evidence="2" id="KW-0223">Dioxygenase</keyword>
<keyword evidence="2" id="KW-0560">Oxidoreductase</keyword>
<keyword evidence="3" id="KW-1185">Reference proteome</keyword>
<reference evidence="2 3" key="1">
    <citation type="submission" date="2016-11" db="EMBL/GenBank/DDBJ databases">
        <authorList>
            <person name="Jaros S."/>
            <person name="Januszkiewicz K."/>
            <person name="Wedrychowicz H."/>
        </authorList>
    </citation>
    <scope>NUCLEOTIDE SEQUENCE [LARGE SCALE GENOMIC DNA]</scope>
    <source>
        <strain evidence="2 3">DSM 14916</strain>
    </source>
</reference>
<evidence type="ECO:0000313" key="3">
    <source>
        <dbReference type="Proteomes" id="UP000184387"/>
    </source>
</evidence>
<protein>
    <submittedName>
        <fullName evidence="2">Phytanoyl-CoA dioxygenase (PhyH)</fullName>
    </submittedName>
</protein>
<dbReference type="AlphaFoldDB" id="A0A1M6B4S0"/>
<dbReference type="GO" id="GO:0016706">
    <property type="term" value="F:2-oxoglutarate-dependent dioxygenase activity"/>
    <property type="evidence" value="ECO:0007669"/>
    <property type="project" value="UniProtKB-ARBA"/>
</dbReference>
<dbReference type="RefSeq" id="WP_073130772.1">
    <property type="nucleotide sequence ID" value="NZ_FQZF01000002.1"/>
</dbReference>
<sequence>MPKRLDEAQLEGFRRDGVVFPLRVLEEAEAAGLHARLEELEGARAGRLPPAANAKPHLLLPWLWDLVHDPRIVGPVEDILGPDLLCWGTSFISKRADDGRYVSWHQDATHWDLSSPEAVTAWIALTPSTPETGCVRMLPGTHAEQLPHGHTQDAANMLGRREHVMRPIDEDRAIDVVLAPGEMSIHHALVIHGSAPNQGQTRRTGFAIRYIPASTRQNRRRNSATHVRGKDFGHFDPELAPEGDFHPDAVARHRAVLRRGMEVIFAPENKGDAAGPAEG</sequence>
<dbReference type="GO" id="GO:0005506">
    <property type="term" value="F:iron ion binding"/>
    <property type="evidence" value="ECO:0007669"/>
    <property type="project" value="UniProtKB-ARBA"/>
</dbReference>
<dbReference type="Proteomes" id="UP000184387">
    <property type="component" value="Unassembled WGS sequence"/>
</dbReference>
<dbReference type="EMBL" id="FQZF01000002">
    <property type="protein sequence ID" value="SHI43762.1"/>
    <property type="molecule type" value="Genomic_DNA"/>
</dbReference>
<dbReference type="PANTHER" id="PTHR20883:SF48">
    <property type="entry name" value="ECTOINE DIOXYGENASE"/>
    <property type="match status" value="1"/>
</dbReference>
<organism evidence="2 3">
    <name type="scientific">Muricoccus roseus</name>
    <dbReference type="NCBI Taxonomy" id="198092"/>
    <lineage>
        <taxon>Bacteria</taxon>
        <taxon>Pseudomonadati</taxon>
        <taxon>Pseudomonadota</taxon>
        <taxon>Alphaproteobacteria</taxon>
        <taxon>Acetobacterales</taxon>
        <taxon>Roseomonadaceae</taxon>
        <taxon>Muricoccus</taxon>
    </lineage>
</organism>
<dbReference type="InterPro" id="IPR008775">
    <property type="entry name" value="Phytyl_CoA_dOase-like"/>
</dbReference>